<proteinExistence type="predicted"/>
<evidence type="ECO:0000313" key="2">
    <source>
        <dbReference type="EMBL" id="RPA87291.1"/>
    </source>
</evidence>
<sequence>MDSGDESPLSSAPESDIELEPEQPTSKKSLNRKRKRPESPVREPTLADTFEIAFIVGFVSRFGECFKGAPSIGCQDIEQGIVNTVPSDKVEYLLCRLLSLVLNRKKPVEKGHYNRALEEAIAANKSQWPLKWEGISPLAGGKTFEDLDIMKRLDVLRTLVLWSMAVSEQVRTLLSTYYKNGRKSGDVNNPLAVQVWGLDGLGRRYYMIEGTDDTKFRVFRENPAHLKTVQWLSVAGNLEELNGLAARLDIDGSKNARILRSKILQAVPRLEEGERKRQRREYRQSRKAAWTYQAGLSLYEGRTRGKRIKYNYSSDESGAADGARSTRKSERNRQPSEQSEGPQFTASGRQIRKPATGSYGETITNGAASHGHATGRTTRNSGETANGYEQYAEGPDTRSPSEGQDYDEYKGTDGDDESDDSEYEKREGPLVVTLKIGGSKLSEIANGETRYDYSNNTQLSNGSGTVSKEWKGDVLAPDAMDIDKTDTTADAEREKENTAPDAHDTPTAQDGAVAAQETG</sequence>
<feature type="compositionally biased region" description="Polar residues" evidence="1">
    <location>
        <begin position="375"/>
        <end position="384"/>
    </location>
</feature>
<protein>
    <recommendedName>
        <fullName evidence="4">WHIM1 domain-containing protein</fullName>
    </recommendedName>
</protein>
<feature type="region of interest" description="Disordered" evidence="1">
    <location>
        <begin position="1"/>
        <end position="42"/>
    </location>
</feature>
<dbReference type="EMBL" id="ML119647">
    <property type="protein sequence ID" value="RPA87291.1"/>
    <property type="molecule type" value="Genomic_DNA"/>
</dbReference>
<dbReference type="PANTHER" id="PTHR42107">
    <property type="entry name" value="YALI0D24453P"/>
    <property type="match status" value="1"/>
</dbReference>
<dbReference type="AlphaFoldDB" id="A0A3N4IST0"/>
<reference evidence="2 3" key="1">
    <citation type="journal article" date="2018" name="Nat. Ecol. Evol.">
        <title>Pezizomycetes genomes reveal the molecular basis of ectomycorrhizal truffle lifestyle.</title>
        <authorList>
            <person name="Murat C."/>
            <person name="Payen T."/>
            <person name="Noel B."/>
            <person name="Kuo A."/>
            <person name="Morin E."/>
            <person name="Chen J."/>
            <person name="Kohler A."/>
            <person name="Krizsan K."/>
            <person name="Balestrini R."/>
            <person name="Da Silva C."/>
            <person name="Montanini B."/>
            <person name="Hainaut M."/>
            <person name="Levati E."/>
            <person name="Barry K.W."/>
            <person name="Belfiori B."/>
            <person name="Cichocki N."/>
            <person name="Clum A."/>
            <person name="Dockter R.B."/>
            <person name="Fauchery L."/>
            <person name="Guy J."/>
            <person name="Iotti M."/>
            <person name="Le Tacon F."/>
            <person name="Lindquist E.A."/>
            <person name="Lipzen A."/>
            <person name="Malagnac F."/>
            <person name="Mello A."/>
            <person name="Molinier V."/>
            <person name="Miyauchi S."/>
            <person name="Poulain J."/>
            <person name="Riccioni C."/>
            <person name="Rubini A."/>
            <person name="Sitrit Y."/>
            <person name="Splivallo R."/>
            <person name="Traeger S."/>
            <person name="Wang M."/>
            <person name="Zifcakova L."/>
            <person name="Wipf D."/>
            <person name="Zambonelli A."/>
            <person name="Paolocci F."/>
            <person name="Nowrousian M."/>
            <person name="Ottonello S."/>
            <person name="Baldrian P."/>
            <person name="Spatafora J.W."/>
            <person name="Henrissat B."/>
            <person name="Nagy L.G."/>
            <person name="Aury J.M."/>
            <person name="Wincker P."/>
            <person name="Grigoriev I.V."/>
            <person name="Bonfante P."/>
            <person name="Martin F.M."/>
        </authorList>
    </citation>
    <scope>NUCLEOTIDE SEQUENCE [LARGE SCALE GENOMIC DNA]</scope>
    <source>
        <strain evidence="2 3">RN42</strain>
    </source>
</reference>
<dbReference type="OrthoDB" id="349045at2759"/>
<gene>
    <name evidence="2" type="ORF">BJ508DRAFT_410799</name>
</gene>
<feature type="region of interest" description="Disordered" evidence="1">
    <location>
        <begin position="310"/>
        <end position="430"/>
    </location>
</feature>
<feature type="region of interest" description="Disordered" evidence="1">
    <location>
        <begin position="476"/>
        <end position="519"/>
    </location>
</feature>
<accession>A0A3N4IST0</accession>
<dbReference type="STRING" id="1160509.A0A3N4IST0"/>
<evidence type="ECO:0000313" key="3">
    <source>
        <dbReference type="Proteomes" id="UP000275078"/>
    </source>
</evidence>
<name>A0A3N4IST0_ASCIM</name>
<feature type="compositionally biased region" description="Polar residues" evidence="1">
    <location>
        <begin position="335"/>
        <end position="348"/>
    </location>
</feature>
<organism evidence="2 3">
    <name type="scientific">Ascobolus immersus RN42</name>
    <dbReference type="NCBI Taxonomy" id="1160509"/>
    <lineage>
        <taxon>Eukaryota</taxon>
        <taxon>Fungi</taxon>
        <taxon>Dikarya</taxon>
        <taxon>Ascomycota</taxon>
        <taxon>Pezizomycotina</taxon>
        <taxon>Pezizomycetes</taxon>
        <taxon>Pezizales</taxon>
        <taxon>Ascobolaceae</taxon>
        <taxon>Ascobolus</taxon>
    </lineage>
</organism>
<dbReference type="Proteomes" id="UP000275078">
    <property type="component" value="Unassembled WGS sequence"/>
</dbReference>
<keyword evidence="3" id="KW-1185">Reference proteome</keyword>
<evidence type="ECO:0008006" key="4">
    <source>
        <dbReference type="Google" id="ProtNLM"/>
    </source>
</evidence>
<feature type="compositionally biased region" description="Basic and acidic residues" evidence="1">
    <location>
        <begin position="481"/>
        <end position="504"/>
    </location>
</feature>
<evidence type="ECO:0000256" key="1">
    <source>
        <dbReference type="SAM" id="MobiDB-lite"/>
    </source>
</evidence>
<dbReference type="PANTHER" id="PTHR42107:SF1">
    <property type="entry name" value="WHIM1 DOMAIN-CONTAINING PROTEIN"/>
    <property type="match status" value="1"/>
</dbReference>